<protein>
    <submittedName>
        <fullName evidence="1">Uncharacterized protein</fullName>
    </submittedName>
</protein>
<dbReference type="AlphaFoldDB" id="A0A841RG96"/>
<gene>
    <name evidence="1" type="ORF">HNR50_003042</name>
</gene>
<evidence type="ECO:0000313" key="1">
    <source>
        <dbReference type="EMBL" id="MBB6481362.1"/>
    </source>
</evidence>
<name>A0A841RG96_9SPIO</name>
<proteinExistence type="predicted"/>
<comment type="caution">
    <text evidence="1">The sequence shown here is derived from an EMBL/GenBank/DDBJ whole genome shotgun (WGS) entry which is preliminary data.</text>
</comment>
<dbReference type="Proteomes" id="UP000587760">
    <property type="component" value="Unassembled WGS sequence"/>
</dbReference>
<keyword evidence="2" id="KW-1185">Reference proteome</keyword>
<accession>A0A841RG96</accession>
<dbReference type="EMBL" id="JACHGJ010000006">
    <property type="protein sequence ID" value="MBB6481362.1"/>
    <property type="molecule type" value="Genomic_DNA"/>
</dbReference>
<evidence type="ECO:0000313" key="2">
    <source>
        <dbReference type="Proteomes" id="UP000587760"/>
    </source>
</evidence>
<dbReference type="RefSeq" id="WP_184747613.1">
    <property type="nucleotide sequence ID" value="NZ_JACHGJ010000006.1"/>
</dbReference>
<sequence length="68" mass="7979">MSRKLWFIKEESDVIAVFDDRDVAKEELVYLREDDPTGEYKLYGLGMEELEDYGDEYDLAASEGYIED</sequence>
<organism evidence="1 2">
    <name type="scientific">Spirochaeta isovalerica</name>
    <dbReference type="NCBI Taxonomy" id="150"/>
    <lineage>
        <taxon>Bacteria</taxon>
        <taxon>Pseudomonadati</taxon>
        <taxon>Spirochaetota</taxon>
        <taxon>Spirochaetia</taxon>
        <taxon>Spirochaetales</taxon>
        <taxon>Spirochaetaceae</taxon>
        <taxon>Spirochaeta</taxon>
    </lineage>
</organism>
<reference evidence="1 2" key="1">
    <citation type="submission" date="2020-08" db="EMBL/GenBank/DDBJ databases">
        <title>Genomic Encyclopedia of Type Strains, Phase IV (KMG-IV): sequencing the most valuable type-strain genomes for metagenomic binning, comparative biology and taxonomic classification.</title>
        <authorList>
            <person name="Goeker M."/>
        </authorList>
    </citation>
    <scope>NUCLEOTIDE SEQUENCE [LARGE SCALE GENOMIC DNA]</scope>
    <source>
        <strain evidence="1 2">DSM 2461</strain>
    </source>
</reference>